<dbReference type="Proteomes" id="UP000694620">
    <property type="component" value="Chromosome 17"/>
</dbReference>
<keyword evidence="1" id="KW-1133">Transmembrane helix</keyword>
<proteinExistence type="predicted"/>
<reference evidence="2" key="2">
    <citation type="submission" date="2025-08" db="UniProtKB">
        <authorList>
            <consortium name="Ensembl"/>
        </authorList>
    </citation>
    <scope>IDENTIFICATION</scope>
</reference>
<accession>A0A8C4TFD9</accession>
<sequence length="155" mass="17083">MAFTTKPSKQNFIVFLKKVQTAIIGNKSCVLLAILDKLDSRTLSDGRVRLLGFNADFFQNDAFGVRSSSKRVGLLVLLVMPLLFMAVVDAAFYASASRGQPPWLLWGSREPYRGLWPPPGCGFWMLKPWKPAPMPHQEVLVEGIPGSPGVLPVAQ</sequence>
<organism evidence="2 3">
    <name type="scientific">Erpetoichthys calabaricus</name>
    <name type="common">Rope fish</name>
    <name type="synonym">Calamoichthys calabaricus</name>
    <dbReference type="NCBI Taxonomy" id="27687"/>
    <lineage>
        <taxon>Eukaryota</taxon>
        <taxon>Metazoa</taxon>
        <taxon>Chordata</taxon>
        <taxon>Craniata</taxon>
        <taxon>Vertebrata</taxon>
        <taxon>Euteleostomi</taxon>
        <taxon>Actinopterygii</taxon>
        <taxon>Polypteriformes</taxon>
        <taxon>Polypteridae</taxon>
        <taxon>Erpetoichthys</taxon>
    </lineage>
</organism>
<protein>
    <submittedName>
        <fullName evidence="2">Uncharacterized protein</fullName>
    </submittedName>
</protein>
<evidence type="ECO:0000313" key="3">
    <source>
        <dbReference type="Proteomes" id="UP000694620"/>
    </source>
</evidence>
<evidence type="ECO:0000256" key="1">
    <source>
        <dbReference type="SAM" id="Phobius"/>
    </source>
</evidence>
<reference evidence="2" key="3">
    <citation type="submission" date="2025-09" db="UniProtKB">
        <authorList>
            <consortium name="Ensembl"/>
        </authorList>
    </citation>
    <scope>IDENTIFICATION</scope>
</reference>
<keyword evidence="1" id="KW-0472">Membrane</keyword>
<feature type="transmembrane region" description="Helical" evidence="1">
    <location>
        <begin position="72"/>
        <end position="96"/>
    </location>
</feature>
<dbReference type="GeneTree" id="ENSGT01150000290186"/>
<reference evidence="2" key="1">
    <citation type="submission" date="2021-06" db="EMBL/GenBank/DDBJ databases">
        <authorList>
            <consortium name="Wellcome Sanger Institute Data Sharing"/>
        </authorList>
    </citation>
    <scope>NUCLEOTIDE SEQUENCE [LARGE SCALE GENOMIC DNA]</scope>
</reference>
<keyword evidence="3" id="KW-1185">Reference proteome</keyword>
<evidence type="ECO:0000313" key="2">
    <source>
        <dbReference type="Ensembl" id="ENSECRP00000029758.1"/>
    </source>
</evidence>
<name>A0A8C4TFD9_ERPCA</name>
<dbReference type="Ensembl" id="ENSECRT00000030392.1">
    <property type="protein sequence ID" value="ENSECRP00000029758.1"/>
    <property type="gene ID" value="ENSECRG00000020207.1"/>
</dbReference>
<dbReference type="AlphaFoldDB" id="A0A8C4TFD9"/>
<keyword evidence="1" id="KW-0812">Transmembrane</keyword>